<dbReference type="EMBL" id="JAHMHQ010000020">
    <property type="protein sequence ID" value="KAK1625427.1"/>
    <property type="molecule type" value="Genomic_DNA"/>
</dbReference>
<proteinExistence type="predicted"/>
<dbReference type="GeneID" id="85471160"/>
<dbReference type="PANTHER" id="PTHR35394:SF5">
    <property type="entry name" value="DUF3176 DOMAIN-CONTAINING PROTEIN"/>
    <property type="match status" value="1"/>
</dbReference>
<feature type="signal peptide" evidence="2">
    <location>
        <begin position="1"/>
        <end position="23"/>
    </location>
</feature>
<keyword evidence="1" id="KW-1133">Transmembrane helix</keyword>
<sequence>MALWNQINALISTLSTISRSALAVGVSAAVSQRQWIRLNRGVHPLADLEMHDSASQGPWGSMSLLISLGWSDIVSLGAMVTILSLAMDPFVQQIATFESAPAPFGNSSIVSRVIFEAGMNSTDNSVFYQGFVQAPQSFSPHIYQGLYFDGDLNDNFLRNSLQLHPRSSGGNVSYGVSESLAVCSACANLTDKLRAPERSAKDPDQCSTDEGCCKWDLPNGASSGWTRFGDRSTNVMGLNATTNPVVLNTTGQLRILYVNAILPGWEITSRDDDDQPIDGVGVEGLAQECALYWCVNKYESSLSAGIFNETIIFSFSAGDFEPEPFHRVFAIRPPGSNSSFHRGNSHDYGNYSTGWINGTFLVNVDASGLIRRPLEELFSGYATTLNSYQEWAPISSNPTVLRLYMTARKHDPSQVPRFDMSNIMEAVALGMSTVLRTTDPTHEGNDALKSVVGTETAMQIIVRVRWAWIVLPVILQLAAHLFFWQTMITSRSRRLHSWKSSALAVFFFGARKEREVAHSEVERLIDMEAIAKETVIVVEGRKSKGI</sequence>
<evidence type="ECO:0000256" key="1">
    <source>
        <dbReference type="SAM" id="Phobius"/>
    </source>
</evidence>
<reference evidence="3" key="1">
    <citation type="submission" date="2021-06" db="EMBL/GenBank/DDBJ databases">
        <title>Comparative genomics, transcriptomics and evolutionary studies reveal genomic signatures of adaptation to plant cell wall in hemibiotrophic fungi.</title>
        <authorList>
            <consortium name="DOE Joint Genome Institute"/>
            <person name="Baroncelli R."/>
            <person name="Diaz J.F."/>
            <person name="Benocci T."/>
            <person name="Peng M."/>
            <person name="Battaglia E."/>
            <person name="Haridas S."/>
            <person name="Andreopoulos W."/>
            <person name="Labutti K."/>
            <person name="Pangilinan J."/>
            <person name="Floch G.L."/>
            <person name="Makela M.R."/>
            <person name="Henrissat B."/>
            <person name="Grigoriev I.V."/>
            <person name="Crouch J.A."/>
            <person name="De Vries R.P."/>
            <person name="Sukno S.A."/>
            <person name="Thon M.R."/>
        </authorList>
    </citation>
    <scope>NUCLEOTIDE SEQUENCE</scope>
    <source>
        <strain evidence="3">CBS 102054</strain>
    </source>
</reference>
<evidence type="ECO:0000313" key="3">
    <source>
        <dbReference type="EMBL" id="KAK1625427.1"/>
    </source>
</evidence>
<dbReference type="RefSeq" id="XP_060441422.1">
    <property type="nucleotide sequence ID" value="XM_060586298.1"/>
</dbReference>
<feature type="chain" id="PRO_5042543015" evidence="2">
    <location>
        <begin position="24"/>
        <end position="546"/>
    </location>
</feature>
<evidence type="ECO:0000256" key="2">
    <source>
        <dbReference type="SAM" id="SignalP"/>
    </source>
</evidence>
<dbReference type="Pfam" id="PF11374">
    <property type="entry name" value="DUF3176"/>
    <property type="match status" value="1"/>
</dbReference>
<keyword evidence="2" id="KW-0732">Signal</keyword>
<keyword evidence="4" id="KW-1185">Reference proteome</keyword>
<dbReference type="InterPro" id="IPR021514">
    <property type="entry name" value="DUF3176"/>
</dbReference>
<organism evidence="3 4">
    <name type="scientific">Colletotrichum phormii</name>
    <dbReference type="NCBI Taxonomy" id="359342"/>
    <lineage>
        <taxon>Eukaryota</taxon>
        <taxon>Fungi</taxon>
        <taxon>Dikarya</taxon>
        <taxon>Ascomycota</taxon>
        <taxon>Pezizomycotina</taxon>
        <taxon>Sordariomycetes</taxon>
        <taxon>Hypocreomycetidae</taxon>
        <taxon>Glomerellales</taxon>
        <taxon>Glomerellaceae</taxon>
        <taxon>Colletotrichum</taxon>
        <taxon>Colletotrichum acutatum species complex</taxon>
    </lineage>
</organism>
<accession>A0AAJ0EDB5</accession>
<comment type="caution">
    <text evidence="3">The sequence shown here is derived from an EMBL/GenBank/DDBJ whole genome shotgun (WGS) entry which is preliminary data.</text>
</comment>
<keyword evidence="1" id="KW-0472">Membrane</keyword>
<feature type="transmembrane region" description="Helical" evidence="1">
    <location>
        <begin position="466"/>
        <end position="484"/>
    </location>
</feature>
<dbReference type="PANTHER" id="PTHR35394">
    <property type="entry name" value="DUF3176 DOMAIN-CONTAINING PROTEIN"/>
    <property type="match status" value="1"/>
</dbReference>
<dbReference type="Proteomes" id="UP001243989">
    <property type="component" value="Unassembled WGS sequence"/>
</dbReference>
<gene>
    <name evidence="3" type="ORF">BDP81DRAFT_355918</name>
</gene>
<protein>
    <submittedName>
        <fullName evidence="3">Uncharacterized protein</fullName>
    </submittedName>
</protein>
<keyword evidence="1" id="KW-0812">Transmembrane</keyword>
<name>A0AAJ0EDB5_9PEZI</name>
<evidence type="ECO:0000313" key="4">
    <source>
        <dbReference type="Proteomes" id="UP001243989"/>
    </source>
</evidence>
<dbReference type="AlphaFoldDB" id="A0AAJ0EDB5"/>